<dbReference type="EMBL" id="JAWRVI010000154">
    <property type="protein sequence ID" value="KAK4073585.1"/>
    <property type="molecule type" value="Genomic_DNA"/>
</dbReference>
<name>A0ABR0BFA2_PURLI</name>
<protein>
    <submittedName>
        <fullName evidence="1">Uncharacterized protein</fullName>
    </submittedName>
</protein>
<dbReference type="Proteomes" id="UP001287286">
    <property type="component" value="Unassembled WGS sequence"/>
</dbReference>
<proteinExistence type="predicted"/>
<reference evidence="1 2" key="1">
    <citation type="journal article" date="2024" name="Microbiol. Resour. Announc.">
        <title>Genome annotations for the ascomycete fungi Trichoderma harzianum, Trichoderma aggressivum, and Purpureocillium lilacinum.</title>
        <authorList>
            <person name="Beijen E.P.W."/>
            <person name="Ohm R.A."/>
        </authorList>
    </citation>
    <scope>NUCLEOTIDE SEQUENCE [LARGE SCALE GENOMIC DNA]</scope>
    <source>
        <strain evidence="1 2">CBS 150709</strain>
    </source>
</reference>
<accession>A0ABR0BFA2</accession>
<evidence type="ECO:0000313" key="2">
    <source>
        <dbReference type="Proteomes" id="UP001287286"/>
    </source>
</evidence>
<organism evidence="1 2">
    <name type="scientific">Purpureocillium lilacinum</name>
    <name type="common">Paecilomyces lilacinus</name>
    <dbReference type="NCBI Taxonomy" id="33203"/>
    <lineage>
        <taxon>Eukaryota</taxon>
        <taxon>Fungi</taxon>
        <taxon>Dikarya</taxon>
        <taxon>Ascomycota</taxon>
        <taxon>Pezizomycotina</taxon>
        <taxon>Sordariomycetes</taxon>
        <taxon>Hypocreomycetidae</taxon>
        <taxon>Hypocreales</taxon>
        <taxon>Ophiocordycipitaceae</taxon>
        <taxon>Purpureocillium</taxon>
    </lineage>
</organism>
<comment type="caution">
    <text evidence="1">The sequence shown here is derived from an EMBL/GenBank/DDBJ whole genome shotgun (WGS) entry which is preliminary data.</text>
</comment>
<gene>
    <name evidence="1" type="ORF">Purlil1_12991</name>
</gene>
<keyword evidence="2" id="KW-1185">Reference proteome</keyword>
<sequence>MDKMTLDTGDSCRDLHDVMSFAKAADKAAHGGHMGIVRLVTAACYEALADWSSVALCEYLNWGYTAPVGDERMVTLLFDTVQSLSHTCRVVSTAAGEVKDIEIPMSMVISFMPEVAQDGDDDDPTTIEMFLDAIERIRPDPAAMTTVTPGGNVPTLDWLRDTFVFLLQMIEQILAVDNFHSDRNNDCDNADAAGEGSLGSGAPLPGSFAGTEPPEVQTFSAANRPLRSSCSSPTRRGARAPGYSRTWCPLSQTAAYPAAGLRTYFSPHLYSPIAAVVLFPWLAYSPSSR</sequence>
<evidence type="ECO:0000313" key="1">
    <source>
        <dbReference type="EMBL" id="KAK4073585.1"/>
    </source>
</evidence>